<dbReference type="InterPro" id="IPR010035">
    <property type="entry name" value="Thi_S"/>
</dbReference>
<name>A0ABV8JD59_9BACL</name>
<evidence type="ECO:0000313" key="2">
    <source>
        <dbReference type="Proteomes" id="UP001595843"/>
    </source>
</evidence>
<accession>A0ABV8JD59</accession>
<dbReference type="InterPro" id="IPR003749">
    <property type="entry name" value="ThiS/MoaD-like"/>
</dbReference>
<dbReference type="CDD" id="cd00565">
    <property type="entry name" value="Ubl_ThiS"/>
    <property type="match status" value="1"/>
</dbReference>
<gene>
    <name evidence="1" type="primary">thiS</name>
    <name evidence="1" type="ORF">ACFOUO_07725</name>
</gene>
<dbReference type="PANTHER" id="PTHR34472:SF1">
    <property type="entry name" value="SULFUR CARRIER PROTEIN THIS"/>
    <property type="match status" value="1"/>
</dbReference>
<sequence>MQIQLNGRPYSVPDRVRTVGELLSELGVQDSIVMVEQNGKILEREEHPASPLEENDQVEIVRFVGGG</sequence>
<dbReference type="EMBL" id="JBHSAP010000009">
    <property type="protein sequence ID" value="MFC4076696.1"/>
    <property type="molecule type" value="Genomic_DNA"/>
</dbReference>
<evidence type="ECO:0000313" key="1">
    <source>
        <dbReference type="EMBL" id="MFC4076696.1"/>
    </source>
</evidence>
<dbReference type="Gene3D" id="3.10.20.30">
    <property type="match status" value="1"/>
</dbReference>
<reference evidence="2" key="1">
    <citation type="journal article" date="2019" name="Int. J. Syst. Evol. Microbiol.">
        <title>The Global Catalogue of Microorganisms (GCM) 10K type strain sequencing project: providing services to taxonomists for standard genome sequencing and annotation.</title>
        <authorList>
            <consortium name="The Broad Institute Genomics Platform"/>
            <consortium name="The Broad Institute Genome Sequencing Center for Infectious Disease"/>
            <person name="Wu L."/>
            <person name="Ma J."/>
        </authorList>
    </citation>
    <scope>NUCLEOTIDE SEQUENCE [LARGE SCALE GENOMIC DNA]</scope>
    <source>
        <strain evidence="2">IBRC-M 10813</strain>
    </source>
</reference>
<dbReference type="InterPro" id="IPR012675">
    <property type="entry name" value="Beta-grasp_dom_sf"/>
</dbReference>
<dbReference type="Pfam" id="PF02597">
    <property type="entry name" value="ThiS"/>
    <property type="match status" value="1"/>
</dbReference>
<dbReference type="PANTHER" id="PTHR34472">
    <property type="entry name" value="SULFUR CARRIER PROTEIN THIS"/>
    <property type="match status" value="1"/>
</dbReference>
<keyword evidence="2" id="KW-1185">Reference proteome</keyword>
<proteinExistence type="predicted"/>
<organism evidence="1 2">
    <name type="scientific">Salinithrix halophila</name>
    <dbReference type="NCBI Taxonomy" id="1485204"/>
    <lineage>
        <taxon>Bacteria</taxon>
        <taxon>Bacillati</taxon>
        <taxon>Bacillota</taxon>
        <taxon>Bacilli</taxon>
        <taxon>Bacillales</taxon>
        <taxon>Thermoactinomycetaceae</taxon>
        <taxon>Salinithrix</taxon>
    </lineage>
</organism>
<dbReference type="Proteomes" id="UP001595843">
    <property type="component" value="Unassembled WGS sequence"/>
</dbReference>
<protein>
    <submittedName>
        <fullName evidence="1">Sulfur carrier protein ThiS</fullName>
    </submittedName>
</protein>
<dbReference type="SUPFAM" id="SSF54285">
    <property type="entry name" value="MoaD/ThiS"/>
    <property type="match status" value="1"/>
</dbReference>
<dbReference type="NCBIfam" id="TIGR01683">
    <property type="entry name" value="thiS"/>
    <property type="match status" value="1"/>
</dbReference>
<dbReference type="InterPro" id="IPR016155">
    <property type="entry name" value="Mopterin_synth/thiamin_S_b"/>
</dbReference>
<comment type="caution">
    <text evidence="1">The sequence shown here is derived from an EMBL/GenBank/DDBJ whole genome shotgun (WGS) entry which is preliminary data.</text>
</comment>
<dbReference type="RefSeq" id="WP_380703873.1">
    <property type="nucleotide sequence ID" value="NZ_JBHSAP010000009.1"/>
</dbReference>